<sequence length="926" mass="104294">MLLPVVYFLYSYCLTIRKSLFVFSLVLLSAFSYSQEQKVTFHFLKDTVITNYGETFSNRLLIANNTPDALFLIAASADSLALISLPDTLSLRAGEKKELFVKYLATPSLFRLTGNKISIKYRIAGRTGLTQAAFFIHTQTEQPLLLSAVNNMNYLSAQNNEGSVQVRCSNNGYTSLSFKLLLKSYPDGLEITNNNRVVHLQPGDQELLLFNFRNIRAQNLTPDFNLSVQAIDALSGKALTITYTRVLLLTSEKRLPVVNTNAASLINNTAQLSYQSASNGFSYYQLTAGGAVYPSDNGMFRYHLNLNYYNTPFSGIELYDSWVAYKNKHFGIQAGNISENLDYSLFGKGLKASVSLDSSNTISGYYVKNEYLLFSNINQQREGAAVWAGTYAYSGENNNSRFVYLNAKDPLTGIQTNLMNANSELRFRAGQVLALEAGYSHEVLSDDNSLTKKGYAGGIRYQQTAGKWSFISDNYYSSPYYGGLRRGALLLQEHIDYRLKPHQHVFLHYEVINNTPSYLSKYYPAFLDSKTSKYQAGFATGAGHWMITLHPYFYTQALHQNIAATALALQSASSHAAAAVSYSAMKHSFLLTADYGRVASNNPYLLNGNYSVWQGMISYNNRFAGVNAFFQNNPFYLMQEPLPWQQGKFRQYALSPYIHFALLDRKLEGELSDNLSYYSYAQGWSNSVQGKLGFRFKHTWQVTAQALYSTYTQFPDYNFLQTQVSLIKSFKQQTAPGYKRLSIIFFGDKNANGIWDADELPVGNVIASLNESLAESNRKGKIAFANLKPALYKLRLQNGNGWWLLEPWEVMLTHNHTFKIALVKSATLSGKIIAEKNSYLQTLPSLEGITIIAMDRQGNKFTTLTDAEGHFSFNLPVKLFIFSVETQDANLRVSNQQQLINIKEQENPLVIFNLADHSRKIDIKQF</sequence>
<gene>
    <name evidence="1" type="ORF">NIASO_14465</name>
</gene>
<evidence type="ECO:0000313" key="1">
    <source>
        <dbReference type="EMBL" id="AHF17801.1"/>
    </source>
</evidence>
<accession>W0F8V6</accession>
<dbReference type="AlphaFoldDB" id="W0F8V6"/>
<dbReference type="STRING" id="929713.NIASO_14465"/>
<dbReference type="Proteomes" id="UP000003586">
    <property type="component" value="Chromosome"/>
</dbReference>
<protein>
    <recommendedName>
        <fullName evidence="3">SD-repeat containing protein B domain-containing protein</fullName>
    </recommendedName>
</protein>
<dbReference type="EMBL" id="CP007035">
    <property type="protein sequence ID" value="AHF17801.1"/>
    <property type="molecule type" value="Genomic_DNA"/>
</dbReference>
<dbReference type="KEGG" id="nso:NIASO_14465"/>
<name>W0F8V6_9BACT</name>
<organism evidence="1 2">
    <name type="scientific">Niabella soli DSM 19437</name>
    <dbReference type="NCBI Taxonomy" id="929713"/>
    <lineage>
        <taxon>Bacteria</taxon>
        <taxon>Pseudomonadati</taxon>
        <taxon>Bacteroidota</taxon>
        <taxon>Chitinophagia</taxon>
        <taxon>Chitinophagales</taxon>
        <taxon>Chitinophagaceae</taxon>
        <taxon>Niabella</taxon>
    </lineage>
</organism>
<reference evidence="1 2" key="1">
    <citation type="submission" date="2013-12" db="EMBL/GenBank/DDBJ databases">
        <authorList>
            <consortium name="DOE Joint Genome Institute"/>
            <person name="Eisen J."/>
            <person name="Huntemann M."/>
            <person name="Han J."/>
            <person name="Chen A."/>
            <person name="Kyrpides N."/>
            <person name="Mavromatis K."/>
            <person name="Markowitz V."/>
            <person name="Palaniappan K."/>
            <person name="Ivanova N."/>
            <person name="Schaumberg A."/>
            <person name="Pati A."/>
            <person name="Liolios K."/>
            <person name="Nordberg H.P."/>
            <person name="Cantor M.N."/>
            <person name="Hua S.X."/>
            <person name="Woyke T."/>
        </authorList>
    </citation>
    <scope>NUCLEOTIDE SEQUENCE [LARGE SCALE GENOMIC DNA]</scope>
    <source>
        <strain evidence="2">DSM 19437</strain>
    </source>
</reference>
<evidence type="ECO:0000313" key="2">
    <source>
        <dbReference type="Proteomes" id="UP000003586"/>
    </source>
</evidence>
<proteinExistence type="predicted"/>
<evidence type="ECO:0008006" key="3">
    <source>
        <dbReference type="Google" id="ProtNLM"/>
    </source>
</evidence>
<dbReference type="eggNOG" id="ENOG502Z9EE">
    <property type="taxonomic scope" value="Bacteria"/>
</dbReference>
<keyword evidence="2" id="KW-1185">Reference proteome</keyword>
<dbReference type="HOGENOM" id="CLU_315422_0_0_10"/>